<proteinExistence type="predicted"/>
<protein>
    <recommendedName>
        <fullName evidence="4">ATPase domain-containing protein</fullName>
    </recommendedName>
</protein>
<keyword evidence="1" id="KW-0175">Coiled coil</keyword>
<evidence type="ECO:0008006" key="4">
    <source>
        <dbReference type="Google" id="ProtNLM"/>
    </source>
</evidence>
<dbReference type="EMBL" id="ATBP01001357">
    <property type="protein sequence ID" value="ETR67486.1"/>
    <property type="molecule type" value="Genomic_DNA"/>
</dbReference>
<name>A0A1V1NYB1_9BACT</name>
<evidence type="ECO:0000313" key="3">
    <source>
        <dbReference type="Proteomes" id="UP000189670"/>
    </source>
</evidence>
<gene>
    <name evidence="2" type="ORF">OMM_05108</name>
</gene>
<dbReference type="Proteomes" id="UP000189670">
    <property type="component" value="Unassembled WGS sequence"/>
</dbReference>
<evidence type="ECO:0000256" key="1">
    <source>
        <dbReference type="SAM" id="Coils"/>
    </source>
</evidence>
<dbReference type="Gene3D" id="3.40.50.300">
    <property type="entry name" value="P-loop containing nucleotide triphosphate hydrolases"/>
    <property type="match status" value="1"/>
</dbReference>
<dbReference type="AlphaFoldDB" id="A0A1V1NYB1"/>
<dbReference type="InterPro" id="IPR027417">
    <property type="entry name" value="P-loop_NTPase"/>
</dbReference>
<feature type="coiled-coil region" evidence="1">
    <location>
        <begin position="417"/>
        <end position="444"/>
    </location>
</feature>
<organism evidence="2 3">
    <name type="scientific">Candidatus Magnetoglobus multicellularis str. Araruama</name>
    <dbReference type="NCBI Taxonomy" id="890399"/>
    <lineage>
        <taxon>Bacteria</taxon>
        <taxon>Pseudomonadati</taxon>
        <taxon>Thermodesulfobacteriota</taxon>
        <taxon>Desulfobacteria</taxon>
        <taxon>Desulfobacterales</taxon>
        <taxon>Desulfobacteraceae</taxon>
        <taxon>Candidatus Magnetoglobus</taxon>
    </lineage>
</organism>
<dbReference type="SUPFAM" id="SSF52540">
    <property type="entry name" value="P-loop containing nucleoside triphosphate hydrolases"/>
    <property type="match status" value="1"/>
</dbReference>
<sequence length="604" mass="70850">MQYVLKERIGKPDLFCGRDEEMKRLIDWAARIPREISKSQALLGRRKSGKTAIMQRLFNILWNKKGPVVPFYFEVLDQDIWLLEFAKLYFCTFLSQYFSFVLRIPLPIHNTYWEWNDLVHMAEKHGNKDVIHQMEVFKIYENNESATEAIHVAFGAPANFYGFTGKFFVVMIDEIQYMTEHIYKDKDETIKAKTLPGAFHGLVELKVAPMLVAGSYIGWMTQLMEKMFVGSRLRHVPISPKLGLKGGLEAVYKYAEHYHIPLTEEIALVINSIVQTDPFYMTTLFNSPIQDFSSADGVIKTFIHEITNKKGEIYLTWMEYINISLKKINDRYGKHILLILSENRYKEMARDEILVKLGWSEDRDAELEKKLLALEYGGLIEGTTSSYHYQGIPDDILDLIFRERYHYEIYNKKFDLSSELHQKIRDLETNNRSLKSQVNELKGRMLELVIWREMNQYRKKGQPFVDIENKLRPIPDHFKSQDMLSMIQSMTIGNIYINYYIQSPESVVQELDVLVEGVLENMFQCIVFETKNRDDTHLPTEKESQLFVQKLELFTHSLKRQGHEHVMLCPIYFSANGFEPDVEKFLFEHHVLTADMDSWGVDRV</sequence>
<accession>A0A1V1NYB1</accession>
<evidence type="ECO:0000313" key="2">
    <source>
        <dbReference type="EMBL" id="ETR67486.1"/>
    </source>
</evidence>
<reference evidence="3" key="1">
    <citation type="submission" date="2012-11" db="EMBL/GenBank/DDBJ databases">
        <authorList>
            <person name="Lucero-Rivera Y.E."/>
            <person name="Tovar-Ramirez D."/>
        </authorList>
    </citation>
    <scope>NUCLEOTIDE SEQUENCE [LARGE SCALE GENOMIC DNA]</scope>
    <source>
        <strain evidence="3">Araruama</strain>
    </source>
</reference>
<comment type="caution">
    <text evidence="2">The sequence shown here is derived from an EMBL/GenBank/DDBJ whole genome shotgun (WGS) entry which is preliminary data.</text>
</comment>